<reference evidence="2 3" key="1">
    <citation type="submission" date="2014-03" db="EMBL/GenBank/DDBJ databases">
        <title>Genomics of Bifidobacteria.</title>
        <authorList>
            <person name="Ventura M."/>
            <person name="Milani C."/>
            <person name="Lugli G.A."/>
        </authorList>
    </citation>
    <scope>NUCLEOTIDE SEQUENCE [LARGE SCALE GENOMIC DNA]</scope>
    <source>
        <strain evidence="2 3">LMG 11592</strain>
    </source>
</reference>
<feature type="transmembrane region" description="Helical" evidence="1">
    <location>
        <begin position="388"/>
        <end position="407"/>
    </location>
</feature>
<feature type="transmembrane region" description="Helical" evidence="1">
    <location>
        <begin position="603"/>
        <end position="620"/>
    </location>
</feature>
<dbReference type="eggNOG" id="COG1807">
    <property type="taxonomic scope" value="Bacteria"/>
</dbReference>
<keyword evidence="1" id="KW-0812">Transmembrane</keyword>
<feature type="transmembrane region" description="Helical" evidence="1">
    <location>
        <begin position="296"/>
        <end position="320"/>
    </location>
</feature>
<gene>
    <name evidence="2" type="ORF">BMIN_0397</name>
</gene>
<feature type="transmembrane region" description="Helical" evidence="1">
    <location>
        <begin position="571"/>
        <end position="591"/>
    </location>
</feature>
<evidence type="ECO:0000313" key="3">
    <source>
        <dbReference type="Proteomes" id="UP000029014"/>
    </source>
</evidence>
<evidence type="ECO:0000256" key="1">
    <source>
        <dbReference type="SAM" id="Phobius"/>
    </source>
</evidence>
<accession>A0A087BNA1</accession>
<feature type="transmembrane region" description="Helical" evidence="1">
    <location>
        <begin position="357"/>
        <end position="381"/>
    </location>
</feature>
<proteinExistence type="predicted"/>
<feature type="transmembrane region" description="Helical" evidence="1">
    <location>
        <begin position="670"/>
        <end position="697"/>
    </location>
</feature>
<feature type="transmembrane region" description="Helical" evidence="1">
    <location>
        <begin position="158"/>
        <end position="178"/>
    </location>
</feature>
<keyword evidence="1" id="KW-0472">Membrane</keyword>
<organism evidence="2 3">
    <name type="scientific">Bifidobacterium minimum</name>
    <dbReference type="NCBI Taxonomy" id="1693"/>
    <lineage>
        <taxon>Bacteria</taxon>
        <taxon>Bacillati</taxon>
        <taxon>Actinomycetota</taxon>
        <taxon>Actinomycetes</taxon>
        <taxon>Bifidobacteriales</taxon>
        <taxon>Bifidobacteriaceae</taxon>
        <taxon>Bifidobacterium</taxon>
    </lineage>
</organism>
<evidence type="ECO:0008006" key="4">
    <source>
        <dbReference type="Google" id="ProtNLM"/>
    </source>
</evidence>
<feature type="transmembrane region" description="Helical" evidence="1">
    <location>
        <begin position="198"/>
        <end position="216"/>
    </location>
</feature>
<evidence type="ECO:0000313" key="2">
    <source>
        <dbReference type="EMBL" id="KFI72501.1"/>
    </source>
</evidence>
<protein>
    <recommendedName>
        <fullName evidence="4">Glycosyltransferase</fullName>
    </recommendedName>
</protein>
<keyword evidence="3" id="KW-1185">Reference proteome</keyword>
<feature type="transmembrane region" description="Helical" evidence="1">
    <location>
        <begin position="332"/>
        <end position="351"/>
    </location>
</feature>
<dbReference type="STRING" id="1693.BMIN_0397"/>
<sequence length="722" mass="78661">MAVALVAASILVLEIGVFNLPFWSTLSASTDSTSAANTLGPGLSRLDSGLLQVTDPTTAWMDVSADGSSSYARIDPVSSTSATGRSVSERRMRPVPSTVHVRLDSDGHAGRTRSIDVDVPRSLYLRTTATATIRLWVQEPKGTLLPVSALRANVHVPFQISVTRVLAMTALGLLLIAWRPGSSWWTIELDLSRRRQRAVLVGSWMALGVGCAAYVIPQLISPGSLSFHAPGNYTYDFNQYGHVAEALSQGHTWLDLPVPQELASSANPYDPIERERLLREGVTPIYWDYAFHDGRWYSYFGVLPAVALFLPYHLVSRLWVSGGATMPPSCAVALLLTVFVILDSALVLLLIRRIRPHVSLAIASMAVTVSVLGAGAAYLAYQRDFYSVPVVFSLALSAAGLILWLTAETDGTGRWVARWGTAPGVSIPRIAAGSLLMAANLGSRPSFIMLSLLAIPIFHRQLSQIIATTIRPHAGHAVRGLLTAAGVSILPAAIVVAPLLWYNRIRFGSLFDFGVDYQITVVDMTAYSTPAANILPMMGYYLALPFHTIDSFPWLATSPTPLTHWSYTEPLTMGLFVSCPLVALSLAAPLMRRRWRGTGMWPVLASCTALGLMMMTLDTIKGGLGWRYMSDFGWILSIPAVCVLAWLLPAPPPSSLPAPDKTGRSITRRILTITMRTVLLMVLFWTILAAVSSMLVIGRDNALIRSDPMLFHTVQSWFLPWL</sequence>
<feature type="transmembrane region" description="Helical" evidence="1">
    <location>
        <begin position="632"/>
        <end position="649"/>
    </location>
</feature>
<dbReference type="Proteomes" id="UP000029014">
    <property type="component" value="Unassembled WGS sequence"/>
</dbReference>
<name>A0A087BNA1_9BIFI</name>
<dbReference type="AlphaFoldDB" id="A0A087BNA1"/>
<feature type="transmembrane region" description="Helical" evidence="1">
    <location>
        <begin position="480"/>
        <end position="502"/>
    </location>
</feature>
<keyword evidence="1" id="KW-1133">Transmembrane helix</keyword>
<dbReference type="EMBL" id="JGZD01000009">
    <property type="protein sequence ID" value="KFI72501.1"/>
    <property type="molecule type" value="Genomic_DNA"/>
</dbReference>
<comment type="caution">
    <text evidence="2">The sequence shown here is derived from an EMBL/GenBank/DDBJ whole genome shotgun (WGS) entry which is preliminary data.</text>
</comment>